<dbReference type="WBParaSite" id="Gr19_v10_g8456.t1">
    <property type="protein sequence ID" value="Gr19_v10_g8456.t1"/>
    <property type="gene ID" value="Gr19_v10_g8456"/>
</dbReference>
<proteinExistence type="predicted"/>
<dbReference type="AlphaFoldDB" id="A0A914IBX1"/>
<accession>A0A914IBX1</accession>
<dbReference type="Proteomes" id="UP000887572">
    <property type="component" value="Unplaced"/>
</dbReference>
<feature type="region of interest" description="Disordered" evidence="1">
    <location>
        <begin position="341"/>
        <end position="429"/>
    </location>
</feature>
<dbReference type="InterPro" id="IPR055938">
    <property type="entry name" value="DUF7516"/>
</dbReference>
<evidence type="ECO:0000313" key="3">
    <source>
        <dbReference type="Proteomes" id="UP000887572"/>
    </source>
</evidence>
<feature type="region of interest" description="Disordered" evidence="1">
    <location>
        <begin position="224"/>
        <end position="266"/>
    </location>
</feature>
<reference evidence="4" key="1">
    <citation type="submission" date="2022-11" db="UniProtKB">
        <authorList>
            <consortium name="WormBaseParasite"/>
        </authorList>
    </citation>
    <scope>IDENTIFICATION</scope>
</reference>
<keyword evidence="3" id="KW-1185">Reference proteome</keyword>
<feature type="region of interest" description="Disordered" evidence="1">
    <location>
        <begin position="280"/>
        <end position="314"/>
    </location>
</feature>
<feature type="compositionally biased region" description="Polar residues" evidence="1">
    <location>
        <begin position="228"/>
        <end position="241"/>
    </location>
</feature>
<feature type="domain" description="DUF7516" evidence="2">
    <location>
        <begin position="15"/>
        <end position="96"/>
    </location>
</feature>
<feature type="compositionally biased region" description="Basic and acidic residues" evidence="1">
    <location>
        <begin position="483"/>
        <end position="492"/>
    </location>
</feature>
<dbReference type="Pfam" id="PF24360">
    <property type="entry name" value="DUF7516"/>
    <property type="match status" value="1"/>
</dbReference>
<feature type="compositionally biased region" description="Acidic residues" evidence="1">
    <location>
        <begin position="257"/>
        <end position="266"/>
    </location>
</feature>
<evidence type="ECO:0000256" key="1">
    <source>
        <dbReference type="SAM" id="MobiDB-lite"/>
    </source>
</evidence>
<name>A0A914IBX1_GLORO</name>
<feature type="region of interest" description="Disordered" evidence="1">
    <location>
        <begin position="450"/>
        <end position="503"/>
    </location>
</feature>
<sequence length="632" mass="70601">MANQTMLSTSERNNMGRERLLSCLSECGAEREPVVLLELQKAYFNKYDEYLNKAELRKFFSKGHIKQVFENFMPKDVGMATDVNATGSLFLKMKRSLPAALADSPKTAPLLAMPKSNEADRPNLVALPEPAPSRKVLPTSEKFAIPQPVVTSDQLRPPPNRKQVFSLTGGFGDDTAADAPSSDGILEDFVPSGTTGPKNGAGNSETSTLVAYDVGMDTVGKKERTTIHKGNNAQRTKTRYNNDAWPNDDAWPNELESTNEAEESSELGDAALEDGYQQLMMSQQQKKQQQSVKSVGARKEGDKMPPAAGRVTTSDIGGSLLEAKWAEERLERDALVSERLRNRKREQQHVQHHRAAHDNDDENGLETRAKDVNSFGEKRKQHFGVFEREKASVPRPRKPIYAGKGRFHGAPPFAPNLMSSDDDDEDEDQTAAAIAADKEEEKMKLRGQLKNVDGQGAAHHAEEDEEEDEDDEEEEEGPMIRMSRPDEAEAGHETTTPEELHDEETEQFYEQFAVGTSNNKLTKKGTKTFTTNERYKFVGLISTMMCMLQNINHHDLDKKLMSISPSGVYRDAFPTAADLLVFINNHCPNINAIKVSKDNVALLWSERRRQSGEAVDDKLICLFSTLWRHPHK</sequence>
<organism evidence="3 4">
    <name type="scientific">Globodera rostochiensis</name>
    <name type="common">Golden nematode worm</name>
    <name type="synonym">Heterodera rostochiensis</name>
    <dbReference type="NCBI Taxonomy" id="31243"/>
    <lineage>
        <taxon>Eukaryota</taxon>
        <taxon>Metazoa</taxon>
        <taxon>Ecdysozoa</taxon>
        <taxon>Nematoda</taxon>
        <taxon>Chromadorea</taxon>
        <taxon>Rhabditida</taxon>
        <taxon>Tylenchina</taxon>
        <taxon>Tylenchomorpha</taxon>
        <taxon>Tylenchoidea</taxon>
        <taxon>Heteroderidae</taxon>
        <taxon>Heteroderinae</taxon>
        <taxon>Globodera</taxon>
    </lineage>
</organism>
<feature type="region of interest" description="Disordered" evidence="1">
    <location>
        <begin position="111"/>
        <end position="136"/>
    </location>
</feature>
<evidence type="ECO:0000259" key="2">
    <source>
        <dbReference type="Pfam" id="PF24360"/>
    </source>
</evidence>
<protein>
    <recommendedName>
        <fullName evidence="2">DUF7516 domain-containing protein</fullName>
    </recommendedName>
</protein>
<feature type="compositionally biased region" description="Acidic residues" evidence="1">
    <location>
        <begin position="463"/>
        <end position="477"/>
    </location>
</feature>
<feature type="compositionally biased region" description="Acidic residues" evidence="1">
    <location>
        <begin position="420"/>
        <end position="429"/>
    </location>
</feature>
<evidence type="ECO:0000313" key="4">
    <source>
        <dbReference type="WBParaSite" id="Gr19_v10_g8456.t1"/>
    </source>
</evidence>
<feature type="compositionally biased region" description="Low complexity" evidence="1">
    <location>
        <begin position="280"/>
        <end position="295"/>
    </location>
</feature>